<feature type="transmembrane region" description="Helical" evidence="1">
    <location>
        <begin position="91"/>
        <end position="107"/>
    </location>
</feature>
<proteinExistence type="predicted"/>
<evidence type="ECO:0000256" key="1">
    <source>
        <dbReference type="SAM" id="Phobius"/>
    </source>
</evidence>
<accession>A0A1I6G766</accession>
<reference evidence="3" key="1">
    <citation type="submission" date="2016-10" db="EMBL/GenBank/DDBJ databases">
        <authorList>
            <person name="Varghese N."/>
            <person name="Submissions S."/>
        </authorList>
    </citation>
    <scope>NUCLEOTIDE SEQUENCE [LARGE SCALE GENOMIC DNA]</scope>
    <source>
        <strain evidence="3">CGMCC 1.8711</strain>
    </source>
</reference>
<organism evidence="2 3">
    <name type="scientific">Halogeometricum limi</name>
    <dbReference type="NCBI Taxonomy" id="555875"/>
    <lineage>
        <taxon>Archaea</taxon>
        <taxon>Methanobacteriati</taxon>
        <taxon>Methanobacteriota</taxon>
        <taxon>Stenosarchaea group</taxon>
        <taxon>Halobacteria</taxon>
        <taxon>Halobacteriales</taxon>
        <taxon>Haloferacaceae</taxon>
        <taxon>Halogeometricum</taxon>
    </lineage>
</organism>
<feature type="transmembrane region" description="Helical" evidence="1">
    <location>
        <begin position="35"/>
        <end position="53"/>
    </location>
</feature>
<dbReference type="OrthoDB" id="293165at2157"/>
<keyword evidence="1" id="KW-0472">Membrane</keyword>
<sequence>MSSSMSNQRLGQVLLAGFLVLVVASILTGNAAIDTLVEVGFGFVALYFGYTTYANPRYPDGTAKTATTAAFVLAGLGQFVVVVTGLTVVDLVTTVLFVGGFVGYVLLNRQ</sequence>
<dbReference type="EMBL" id="FOYS01000001">
    <property type="protein sequence ID" value="SFR38032.1"/>
    <property type="molecule type" value="Genomic_DNA"/>
</dbReference>
<evidence type="ECO:0000313" key="3">
    <source>
        <dbReference type="Proteomes" id="UP000243250"/>
    </source>
</evidence>
<dbReference type="RefSeq" id="WP_089877220.1">
    <property type="nucleotide sequence ID" value="NZ_FOYS01000001.1"/>
</dbReference>
<dbReference type="AlphaFoldDB" id="A0A1I6G766"/>
<gene>
    <name evidence="2" type="ORF">SAMN04488124_0971</name>
</gene>
<keyword evidence="1" id="KW-0812">Transmembrane</keyword>
<protein>
    <submittedName>
        <fullName evidence="2">Uncharacterized protein</fullName>
    </submittedName>
</protein>
<dbReference type="Proteomes" id="UP000243250">
    <property type="component" value="Unassembled WGS sequence"/>
</dbReference>
<evidence type="ECO:0000313" key="2">
    <source>
        <dbReference type="EMBL" id="SFR38032.1"/>
    </source>
</evidence>
<name>A0A1I6G766_9EURY</name>
<keyword evidence="3" id="KW-1185">Reference proteome</keyword>
<dbReference type="STRING" id="555875.SAMN04488124_0971"/>
<keyword evidence="1" id="KW-1133">Transmembrane helix</keyword>